<evidence type="ECO:0000313" key="2">
    <source>
        <dbReference type="EMBL" id="MCC2198355.1"/>
    </source>
</evidence>
<dbReference type="SUPFAM" id="SSF63825">
    <property type="entry name" value="YWTD domain"/>
    <property type="match status" value="1"/>
</dbReference>
<feature type="chain" id="PRO_5047409709" evidence="1">
    <location>
        <begin position="28"/>
        <end position="679"/>
    </location>
</feature>
<reference evidence="2" key="1">
    <citation type="submission" date="2021-10" db="EMBL/GenBank/DDBJ databases">
        <title>Anaerobic single-cell dispensing facilitates the cultivation of human gut bacteria.</title>
        <authorList>
            <person name="Afrizal A."/>
        </authorList>
    </citation>
    <scope>NUCLEOTIDE SEQUENCE</scope>
    <source>
        <strain evidence="2">CLA-AA-H233</strain>
    </source>
</reference>
<accession>A0ABS8F540</accession>
<dbReference type="Proteomes" id="UP001430637">
    <property type="component" value="Unassembled WGS sequence"/>
</dbReference>
<proteinExistence type="predicted"/>
<comment type="caution">
    <text evidence="2">The sequence shown here is derived from an EMBL/GenBank/DDBJ whole genome shotgun (WGS) entry which is preliminary data.</text>
</comment>
<evidence type="ECO:0000256" key="1">
    <source>
        <dbReference type="SAM" id="SignalP"/>
    </source>
</evidence>
<dbReference type="EMBL" id="JAJEQL010000001">
    <property type="protein sequence ID" value="MCC2198355.1"/>
    <property type="molecule type" value="Genomic_DNA"/>
</dbReference>
<evidence type="ECO:0000313" key="3">
    <source>
        <dbReference type="Proteomes" id="UP001430637"/>
    </source>
</evidence>
<keyword evidence="3" id="KW-1185">Reference proteome</keyword>
<organism evidence="2 3">
    <name type="scientific">Faecalibacterium butyricigenerans</name>
    <dbReference type="NCBI Taxonomy" id="1851427"/>
    <lineage>
        <taxon>Bacteria</taxon>
        <taxon>Bacillati</taxon>
        <taxon>Bacillota</taxon>
        <taxon>Clostridia</taxon>
        <taxon>Eubacteriales</taxon>
        <taxon>Oscillospiraceae</taxon>
        <taxon>Faecalibacterium</taxon>
    </lineage>
</organism>
<feature type="signal peptide" evidence="1">
    <location>
        <begin position="1"/>
        <end position="27"/>
    </location>
</feature>
<dbReference type="PROSITE" id="PS51257">
    <property type="entry name" value="PROKAR_LIPOPROTEIN"/>
    <property type="match status" value="1"/>
</dbReference>
<gene>
    <name evidence="2" type="ORF">LKD23_00990</name>
</gene>
<dbReference type="InterPro" id="IPR006311">
    <property type="entry name" value="TAT_signal"/>
</dbReference>
<sequence>MKMTRRSFLSASALALLSCPLAPTASAAKSDSLLAGLFHSQDTALPLKPLTAKGVDANPFMGSSESNIHHDCYNTDSTDAVLPVGICPEVHVAMEKTNPNASPAIFFDNFDNPISPFLGGLAIRDLDAEEVRTIGFFSPAKHDGGGYLIQSSYSFVDGRNLIVCPTSHNHVLMLRATDESGTPLPVFQKVLDINIKEAAERVLGRSLEQNLLSIVFDYDGNLWFVTGGFRIYPSRGQQGAMGYISRAAIDTILAGGTADLSREVHVYAPAPGEGAENGIASCREGAVILTNLACYLLRANGGVEVVWRTPYDSVGAKDSREGAATTGGGLAWGGGCSPSLSRELVFFTDNLEVVSLMAVDIRTGEVVASHPVIDELPDNMPVSVENSAIVYDHGDGRVSTIVCNWFGAGSPNLAKPDSDSSIQSYENIYDRNWLLKGNCMIMPGVERVDTVRTADGWAMKSIWCRDDLSDTSMMKLSTATGYIYGFVQDVDSGMWQYIVLDFDTGKTVLTVDVASLYGYNNMAIGMYAGRDGNKLYCPTGYKELLRLQDRFVFLPEMPYRKVDLDKTSRRVLSADAFHAAGGTGTPASWLHTVTLDNLHPQTTVAFRINGLTGNPADYKLFALGTDGLYHEVSGWRFDDVPARFSAKKVYTVCVPAQDGGSFDLSSDAKEVTLSIVLAR</sequence>
<dbReference type="PROSITE" id="PS51318">
    <property type="entry name" value="TAT"/>
    <property type="match status" value="1"/>
</dbReference>
<name>A0ABS8F540_9FIRM</name>
<keyword evidence="1" id="KW-0732">Signal</keyword>
<dbReference type="RefSeq" id="WP_227619943.1">
    <property type="nucleotide sequence ID" value="NZ_JAJEQL010000001.1"/>
</dbReference>
<protein>
    <submittedName>
        <fullName evidence="2">Uncharacterized protein</fullName>
    </submittedName>
</protein>